<evidence type="ECO:0000256" key="2">
    <source>
        <dbReference type="ARBA" id="ARBA00022679"/>
    </source>
</evidence>
<dbReference type="OrthoDB" id="9771846at2"/>
<protein>
    <submittedName>
        <fullName evidence="3">Glycosyltransferase</fullName>
    </submittedName>
</protein>
<dbReference type="PANTHER" id="PTHR34136">
    <property type="match status" value="1"/>
</dbReference>
<proteinExistence type="predicted"/>
<evidence type="ECO:0000313" key="3">
    <source>
        <dbReference type="EMBL" id="TPG19776.1"/>
    </source>
</evidence>
<dbReference type="Pfam" id="PF03808">
    <property type="entry name" value="Glyco_tran_WecG"/>
    <property type="match status" value="1"/>
</dbReference>
<dbReference type="GO" id="GO:0016758">
    <property type="term" value="F:hexosyltransferase activity"/>
    <property type="evidence" value="ECO:0007669"/>
    <property type="project" value="TreeGrafter"/>
</dbReference>
<sequence length="249" mass="27524">MTLTEVVGRCDAAVRHQRPVQIGVLNAAKVVRLRSDALLRNSLLQCEVMVADGQSVVWASRLLGRPLPERVAGIDLFEALLALADRDRRKVYLLGARPEVVAEVARVVEQRYPRAMVVGSRDGYFTDAQAPEVAESIRRSGADMLFLGMVSPKKEIFIGTYGQSLDVPVVHGVGGSFDVLAGVTDRAPLAWQRAGMEWAYRLKQEPRRLARRYLTTNTAFLALTIQERVRPTLPYAAAPTAEQELRSVS</sequence>
<gene>
    <name evidence="3" type="ORF">EAH86_00035</name>
</gene>
<dbReference type="Proteomes" id="UP000317722">
    <property type="component" value="Unassembled WGS sequence"/>
</dbReference>
<keyword evidence="4" id="KW-1185">Reference proteome</keyword>
<name>A0A502D6R8_9MICO</name>
<dbReference type="AlphaFoldDB" id="A0A502D6R8"/>
<dbReference type="NCBIfam" id="TIGR00696">
    <property type="entry name" value="wecG_tagA_cpsF"/>
    <property type="match status" value="1"/>
</dbReference>
<keyword evidence="2 3" id="KW-0808">Transferase</keyword>
<evidence type="ECO:0000256" key="1">
    <source>
        <dbReference type="ARBA" id="ARBA00022676"/>
    </source>
</evidence>
<accession>A0A502D6R8</accession>
<comment type="caution">
    <text evidence="3">The sequence shown here is derived from an EMBL/GenBank/DDBJ whole genome shotgun (WGS) entry which is preliminary data.</text>
</comment>
<dbReference type="PANTHER" id="PTHR34136:SF1">
    <property type="entry name" value="UDP-N-ACETYL-D-MANNOSAMINURONIC ACID TRANSFERASE"/>
    <property type="match status" value="1"/>
</dbReference>
<dbReference type="InterPro" id="IPR004629">
    <property type="entry name" value="WecG_TagA_CpsF"/>
</dbReference>
<evidence type="ECO:0000313" key="4">
    <source>
        <dbReference type="Proteomes" id="UP000317722"/>
    </source>
</evidence>
<dbReference type="CDD" id="cd06533">
    <property type="entry name" value="Glyco_transf_WecG_TagA"/>
    <property type="match status" value="1"/>
</dbReference>
<reference evidence="3 4" key="1">
    <citation type="journal article" date="2019" name="Environ. Microbiol.">
        <title>Species interactions and distinct microbial communities in high Arctic permafrost affected cryosols are associated with the CH4 and CO2 gas fluxes.</title>
        <authorList>
            <person name="Altshuler I."/>
            <person name="Hamel J."/>
            <person name="Turney S."/>
            <person name="Magnuson E."/>
            <person name="Levesque R."/>
            <person name="Greer C."/>
            <person name="Whyte L.G."/>
        </authorList>
    </citation>
    <scope>NUCLEOTIDE SEQUENCE [LARGE SCALE GENOMIC DNA]</scope>
    <source>
        <strain evidence="3 4">S9.3A</strain>
    </source>
</reference>
<keyword evidence="1" id="KW-0328">Glycosyltransferase</keyword>
<organism evidence="3 4">
    <name type="scientific">Pedococcus bigeumensis</name>
    <dbReference type="NCBI Taxonomy" id="433644"/>
    <lineage>
        <taxon>Bacteria</taxon>
        <taxon>Bacillati</taxon>
        <taxon>Actinomycetota</taxon>
        <taxon>Actinomycetes</taxon>
        <taxon>Micrococcales</taxon>
        <taxon>Intrasporangiaceae</taxon>
        <taxon>Pedococcus</taxon>
    </lineage>
</organism>
<dbReference type="EMBL" id="RCZM01000001">
    <property type="protein sequence ID" value="TPG19776.1"/>
    <property type="molecule type" value="Genomic_DNA"/>
</dbReference>